<name>A0A9P6DYN4_9AGAM</name>
<dbReference type="GO" id="GO:0006264">
    <property type="term" value="P:mitochondrial DNA replication"/>
    <property type="evidence" value="ECO:0007669"/>
    <property type="project" value="TreeGrafter"/>
</dbReference>
<evidence type="ECO:0000313" key="5">
    <source>
        <dbReference type="Proteomes" id="UP000886523"/>
    </source>
</evidence>
<comment type="caution">
    <text evidence="4">The sequence shown here is derived from an EMBL/GenBank/DDBJ whole genome shotgun (WGS) entry which is preliminary data.</text>
</comment>
<dbReference type="InterPro" id="IPR011344">
    <property type="entry name" value="ssDNA-bd"/>
</dbReference>
<gene>
    <name evidence="4" type="ORF">BS47DRAFT_1381642</name>
</gene>
<keyword evidence="5" id="KW-1185">Reference proteome</keyword>
<evidence type="ECO:0000313" key="4">
    <source>
        <dbReference type="EMBL" id="KAF9515110.1"/>
    </source>
</evidence>
<evidence type="ECO:0000256" key="1">
    <source>
        <dbReference type="ARBA" id="ARBA00023125"/>
    </source>
</evidence>
<proteinExistence type="predicted"/>
<protein>
    <recommendedName>
        <fullName evidence="6">Nucleic acid-binding protein</fullName>
    </recommendedName>
</protein>
<dbReference type="SUPFAM" id="SSF50249">
    <property type="entry name" value="Nucleic acid-binding proteins"/>
    <property type="match status" value="1"/>
</dbReference>
<dbReference type="EMBL" id="MU128953">
    <property type="protein sequence ID" value="KAF9515110.1"/>
    <property type="molecule type" value="Genomic_DNA"/>
</dbReference>
<sequence length="150" mass="16732">MSFLGAFRISRLPLAARTFSTSRPSLVGVARLTLVGRLGRDPEVRMTKADKEYVTYIVGTTNSFSSPPGPDGVRPPPSTSWHRVVSFSPSVNSYLRTLEKGTLVYVEANYEIKEPNREAEAGSPESQRQVFLRHDSIRVLRKPVAPETRE</sequence>
<dbReference type="InterPro" id="IPR000424">
    <property type="entry name" value="Primosome_PriB/ssb"/>
</dbReference>
<keyword evidence="1 2" id="KW-0238">DNA-binding</keyword>
<dbReference type="Pfam" id="PF00436">
    <property type="entry name" value="SSB"/>
    <property type="match status" value="1"/>
</dbReference>
<dbReference type="OrthoDB" id="1078367at2759"/>
<dbReference type="PANTHER" id="PTHR10302:SF0">
    <property type="entry name" value="SINGLE-STRANDED DNA-BINDING PROTEIN, MITOCHONDRIAL"/>
    <property type="match status" value="1"/>
</dbReference>
<dbReference type="PANTHER" id="PTHR10302">
    <property type="entry name" value="SINGLE-STRANDED DNA-BINDING PROTEIN"/>
    <property type="match status" value="1"/>
</dbReference>
<dbReference type="GO" id="GO:0042645">
    <property type="term" value="C:mitochondrial nucleoid"/>
    <property type="evidence" value="ECO:0007669"/>
    <property type="project" value="TreeGrafter"/>
</dbReference>
<dbReference type="InterPro" id="IPR012340">
    <property type="entry name" value="NA-bd_OB-fold"/>
</dbReference>
<dbReference type="PROSITE" id="PS50935">
    <property type="entry name" value="SSB"/>
    <property type="match status" value="1"/>
</dbReference>
<accession>A0A9P6DYN4</accession>
<dbReference type="Gene3D" id="2.40.50.140">
    <property type="entry name" value="Nucleic acid-binding proteins"/>
    <property type="match status" value="1"/>
</dbReference>
<feature type="region of interest" description="Disordered" evidence="3">
    <location>
        <begin position="114"/>
        <end position="134"/>
    </location>
</feature>
<organism evidence="4 5">
    <name type="scientific">Hydnum rufescens UP504</name>
    <dbReference type="NCBI Taxonomy" id="1448309"/>
    <lineage>
        <taxon>Eukaryota</taxon>
        <taxon>Fungi</taxon>
        <taxon>Dikarya</taxon>
        <taxon>Basidiomycota</taxon>
        <taxon>Agaricomycotina</taxon>
        <taxon>Agaricomycetes</taxon>
        <taxon>Cantharellales</taxon>
        <taxon>Hydnaceae</taxon>
        <taxon>Hydnum</taxon>
    </lineage>
</organism>
<evidence type="ECO:0000256" key="3">
    <source>
        <dbReference type="SAM" id="MobiDB-lite"/>
    </source>
</evidence>
<evidence type="ECO:0000256" key="2">
    <source>
        <dbReference type="PROSITE-ProRule" id="PRU00252"/>
    </source>
</evidence>
<dbReference type="AlphaFoldDB" id="A0A9P6DYN4"/>
<evidence type="ECO:0008006" key="6">
    <source>
        <dbReference type="Google" id="ProtNLM"/>
    </source>
</evidence>
<dbReference type="CDD" id="cd04496">
    <property type="entry name" value="SSB_OBF"/>
    <property type="match status" value="1"/>
</dbReference>
<reference evidence="4" key="1">
    <citation type="journal article" date="2020" name="Nat. Commun.">
        <title>Large-scale genome sequencing of mycorrhizal fungi provides insights into the early evolution of symbiotic traits.</title>
        <authorList>
            <person name="Miyauchi S."/>
            <person name="Kiss E."/>
            <person name="Kuo A."/>
            <person name="Drula E."/>
            <person name="Kohler A."/>
            <person name="Sanchez-Garcia M."/>
            <person name="Morin E."/>
            <person name="Andreopoulos B."/>
            <person name="Barry K.W."/>
            <person name="Bonito G."/>
            <person name="Buee M."/>
            <person name="Carver A."/>
            <person name="Chen C."/>
            <person name="Cichocki N."/>
            <person name="Clum A."/>
            <person name="Culley D."/>
            <person name="Crous P.W."/>
            <person name="Fauchery L."/>
            <person name="Girlanda M."/>
            <person name="Hayes R.D."/>
            <person name="Keri Z."/>
            <person name="LaButti K."/>
            <person name="Lipzen A."/>
            <person name="Lombard V."/>
            <person name="Magnuson J."/>
            <person name="Maillard F."/>
            <person name="Murat C."/>
            <person name="Nolan M."/>
            <person name="Ohm R.A."/>
            <person name="Pangilinan J."/>
            <person name="Pereira M.F."/>
            <person name="Perotto S."/>
            <person name="Peter M."/>
            <person name="Pfister S."/>
            <person name="Riley R."/>
            <person name="Sitrit Y."/>
            <person name="Stielow J.B."/>
            <person name="Szollosi G."/>
            <person name="Zifcakova L."/>
            <person name="Stursova M."/>
            <person name="Spatafora J.W."/>
            <person name="Tedersoo L."/>
            <person name="Vaario L.M."/>
            <person name="Yamada A."/>
            <person name="Yan M."/>
            <person name="Wang P."/>
            <person name="Xu J."/>
            <person name="Bruns T."/>
            <person name="Baldrian P."/>
            <person name="Vilgalys R."/>
            <person name="Dunand C."/>
            <person name="Henrissat B."/>
            <person name="Grigoriev I.V."/>
            <person name="Hibbett D."/>
            <person name="Nagy L.G."/>
            <person name="Martin F.M."/>
        </authorList>
    </citation>
    <scope>NUCLEOTIDE SEQUENCE</scope>
    <source>
        <strain evidence="4">UP504</strain>
    </source>
</reference>
<dbReference type="GO" id="GO:0003697">
    <property type="term" value="F:single-stranded DNA binding"/>
    <property type="evidence" value="ECO:0007669"/>
    <property type="project" value="InterPro"/>
</dbReference>
<dbReference type="Proteomes" id="UP000886523">
    <property type="component" value="Unassembled WGS sequence"/>
</dbReference>